<dbReference type="HOGENOM" id="CLU_1968675_0_0_6"/>
<dbReference type="PATRIC" id="fig|231023.4.peg.1851"/>
<dbReference type="Proteomes" id="UP000005268">
    <property type="component" value="Chromosome"/>
</dbReference>
<name>I3UTN7_PSEPU</name>
<organism evidence="1 2">
    <name type="scientific">Pseudomonas putida ND6</name>
    <dbReference type="NCBI Taxonomy" id="231023"/>
    <lineage>
        <taxon>Bacteria</taxon>
        <taxon>Pseudomonadati</taxon>
        <taxon>Pseudomonadota</taxon>
        <taxon>Gammaproteobacteria</taxon>
        <taxon>Pseudomonadales</taxon>
        <taxon>Pseudomonadaceae</taxon>
        <taxon>Pseudomonas</taxon>
    </lineage>
</organism>
<evidence type="ECO:0000313" key="1">
    <source>
        <dbReference type="EMBL" id="AFK68858.1"/>
    </source>
</evidence>
<evidence type="ECO:0000313" key="2">
    <source>
        <dbReference type="Proteomes" id="UP000005268"/>
    </source>
</evidence>
<accession>I3UTN7</accession>
<protein>
    <submittedName>
        <fullName evidence="1">Uncharacterized protein</fullName>
    </submittedName>
</protein>
<gene>
    <name evidence="1" type="ORF">YSA_03861</name>
</gene>
<dbReference type="AlphaFoldDB" id="I3UTN7"/>
<reference evidence="1 2" key="1">
    <citation type="journal article" date="2012" name="J. Bacteriol.">
        <title>Complete Genome Sequence of the Naphthalene-Degrading Pseudomonas putida Strain ND6.</title>
        <authorList>
            <person name="Li S."/>
            <person name="Zhao H."/>
            <person name="Li Y."/>
            <person name="Niu S."/>
            <person name="Cai B."/>
        </authorList>
    </citation>
    <scope>NUCLEOTIDE SEQUENCE [LARGE SCALE GENOMIC DNA]</scope>
    <source>
        <strain evidence="1 2">ND6</strain>
    </source>
</reference>
<dbReference type="EMBL" id="CP003588">
    <property type="protein sequence ID" value="AFK68858.1"/>
    <property type="molecule type" value="Genomic_DNA"/>
</dbReference>
<sequence length="127" mass="14035">MHVSDRFWCAGKSRARNIAQILTKSDWIRGDWWVERQLGGRQVVGLVGVVRARGVRHSSFSACEIERRPRGASRRKAAPTFVATRQTCKAMVARCALPFARLGRVATNAGAALRRDGPQSSPYKGPC</sequence>
<dbReference type="KEGG" id="ppi:YSA_03861"/>
<proteinExistence type="predicted"/>